<evidence type="ECO:0008006" key="2">
    <source>
        <dbReference type="Google" id="ProtNLM"/>
    </source>
</evidence>
<reference evidence="1" key="1">
    <citation type="journal article" date="2014" name="Front. Microbiol.">
        <title>High frequency of phylogenetically diverse reductive dehalogenase-homologous genes in deep subseafloor sedimentary metagenomes.</title>
        <authorList>
            <person name="Kawai M."/>
            <person name="Futagami T."/>
            <person name="Toyoda A."/>
            <person name="Takaki Y."/>
            <person name="Nishi S."/>
            <person name="Hori S."/>
            <person name="Arai W."/>
            <person name="Tsubouchi T."/>
            <person name="Morono Y."/>
            <person name="Uchiyama I."/>
            <person name="Ito T."/>
            <person name="Fujiyama A."/>
            <person name="Inagaki F."/>
            <person name="Takami H."/>
        </authorList>
    </citation>
    <scope>NUCLEOTIDE SEQUENCE</scope>
    <source>
        <strain evidence="1">Expedition CK06-06</strain>
    </source>
</reference>
<dbReference type="SUPFAM" id="SSF52317">
    <property type="entry name" value="Class I glutamine amidotransferase-like"/>
    <property type="match status" value="1"/>
</dbReference>
<gene>
    <name evidence="1" type="ORF">S06H3_40880</name>
</gene>
<accession>X1PPL7</accession>
<evidence type="ECO:0000313" key="1">
    <source>
        <dbReference type="EMBL" id="GAI40970.1"/>
    </source>
</evidence>
<dbReference type="Gene3D" id="3.40.50.880">
    <property type="match status" value="1"/>
</dbReference>
<name>X1PPL7_9ZZZZ</name>
<dbReference type="InterPro" id="IPR029062">
    <property type="entry name" value="Class_I_gatase-like"/>
</dbReference>
<feature type="non-terminal residue" evidence="1">
    <location>
        <position position="1"/>
    </location>
</feature>
<comment type="caution">
    <text evidence="1">The sequence shown here is derived from an EMBL/GenBank/DDBJ whole genome shotgun (WGS) entry which is preliminary data.</text>
</comment>
<dbReference type="AlphaFoldDB" id="X1PPL7"/>
<organism evidence="1">
    <name type="scientific">marine sediment metagenome</name>
    <dbReference type="NCBI Taxonomy" id="412755"/>
    <lineage>
        <taxon>unclassified sequences</taxon>
        <taxon>metagenomes</taxon>
        <taxon>ecological metagenomes</taxon>
    </lineage>
</organism>
<proteinExistence type="predicted"/>
<sequence>VLKYCHGASSGKAVSYLTNMGTLEYPPAYTSLVKLGIAECNANKASFIYIPRWNGWKKDEVDEHSRYLMSGVEDYNNFLADHESLFIGSELYANVAVLCSLQQAYGKQMSYPMAISRMLTDEQIPHLMLVDEDLSKGEKLNQFDGLILPEVPMMSDRQIEVVEKYVKDGGGIIIYGPTATMDEYGRLRRKELGFHRLLKNMGSWGHIDPKTDPSVGVNTTRKGYFGEGRIIYIPRDAYISFPSNGRNKVVLFEGMASITAEKMTA</sequence>
<dbReference type="EMBL" id="BARV01025126">
    <property type="protein sequence ID" value="GAI40970.1"/>
    <property type="molecule type" value="Genomic_DNA"/>
</dbReference>
<dbReference type="CDD" id="cd03143">
    <property type="entry name" value="A4_beta-galactosidase_middle_domain"/>
    <property type="match status" value="1"/>
</dbReference>
<feature type="non-terminal residue" evidence="1">
    <location>
        <position position="265"/>
    </location>
</feature>
<protein>
    <recommendedName>
        <fullName evidence="2">Beta-galactosidase trimerisation domain-containing protein</fullName>
    </recommendedName>
</protein>